<sequence>MLGGSEIVRFFSLRRLDQQLHQVADATQEPIPNTLTLSFDMDSLALATGALFGAARQMNTMLFGANSSAVTDAIEILIPVLGLENMTILYPTTNTPSVVTDSVVGAPITNVIIDMTTTSNKTSQRMVDSGVEIDTVVTVASIRPQVITQHIESQMTDATAAVGHSSASQAAATDAPDTTSTEQHA</sequence>
<protein>
    <submittedName>
        <fullName evidence="1">Uncharacterized protein</fullName>
    </submittedName>
</protein>
<evidence type="ECO:0000313" key="1">
    <source>
        <dbReference type="EMBL" id="KAI6087498.1"/>
    </source>
</evidence>
<name>A0ACC0D4D4_9PEZI</name>
<keyword evidence="2" id="KW-1185">Reference proteome</keyword>
<proteinExistence type="predicted"/>
<dbReference type="Proteomes" id="UP001497680">
    <property type="component" value="Unassembled WGS sequence"/>
</dbReference>
<comment type="caution">
    <text evidence="1">The sequence shown here is derived from an EMBL/GenBank/DDBJ whole genome shotgun (WGS) entry which is preliminary data.</text>
</comment>
<dbReference type="EMBL" id="MU394307">
    <property type="protein sequence ID" value="KAI6087498.1"/>
    <property type="molecule type" value="Genomic_DNA"/>
</dbReference>
<gene>
    <name evidence="1" type="ORF">F4821DRAFT_235953</name>
</gene>
<organism evidence="1 2">
    <name type="scientific">Hypoxylon rubiginosum</name>
    <dbReference type="NCBI Taxonomy" id="110542"/>
    <lineage>
        <taxon>Eukaryota</taxon>
        <taxon>Fungi</taxon>
        <taxon>Dikarya</taxon>
        <taxon>Ascomycota</taxon>
        <taxon>Pezizomycotina</taxon>
        <taxon>Sordariomycetes</taxon>
        <taxon>Xylariomycetidae</taxon>
        <taxon>Xylariales</taxon>
        <taxon>Hypoxylaceae</taxon>
        <taxon>Hypoxylon</taxon>
    </lineage>
</organism>
<accession>A0ACC0D4D4</accession>
<reference evidence="1 2" key="1">
    <citation type="journal article" date="2022" name="New Phytol.">
        <title>Ecological generalism drives hyperdiversity of secondary metabolite gene clusters in xylarialean endophytes.</title>
        <authorList>
            <person name="Franco M.E.E."/>
            <person name="Wisecaver J.H."/>
            <person name="Arnold A.E."/>
            <person name="Ju Y.M."/>
            <person name="Slot J.C."/>
            <person name="Ahrendt S."/>
            <person name="Moore L.P."/>
            <person name="Eastman K.E."/>
            <person name="Scott K."/>
            <person name="Konkel Z."/>
            <person name="Mondo S.J."/>
            <person name="Kuo A."/>
            <person name="Hayes R.D."/>
            <person name="Haridas S."/>
            <person name="Andreopoulos B."/>
            <person name="Riley R."/>
            <person name="LaButti K."/>
            <person name="Pangilinan J."/>
            <person name="Lipzen A."/>
            <person name="Amirebrahimi M."/>
            <person name="Yan J."/>
            <person name="Adam C."/>
            <person name="Keymanesh K."/>
            <person name="Ng V."/>
            <person name="Louie K."/>
            <person name="Northen T."/>
            <person name="Drula E."/>
            <person name="Henrissat B."/>
            <person name="Hsieh H.M."/>
            <person name="Youens-Clark K."/>
            <person name="Lutzoni F."/>
            <person name="Miadlikowska J."/>
            <person name="Eastwood D.C."/>
            <person name="Hamelin R.C."/>
            <person name="Grigoriev I.V."/>
            <person name="U'Ren J.M."/>
        </authorList>
    </citation>
    <scope>NUCLEOTIDE SEQUENCE [LARGE SCALE GENOMIC DNA]</scope>
    <source>
        <strain evidence="1 2">ER1909</strain>
    </source>
</reference>
<evidence type="ECO:0000313" key="2">
    <source>
        <dbReference type="Proteomes" id="UP001497680"/>
    </source>
</evidence>